<reference evidence="1" key="1">
    <citation type="submission" date="2020-03" db="EMBL/GenBank/DDBJ databases">
        <authorList>
            <person name="He L."/>
        </authorList>
    </citation>
    <scope>NUCLEOTIDE SEQUENCE</scope>
    <source>
        <strain evidence="1">CkLH20</strain>
    </source>
</reference>
<evidence type="ECO:0000313" key="2">
    <source>
        <dbReference type="Proteomes" id="UP000781932"/>
    </source>
</evidence>
<dbReference type="RefSeq" id="XP_038741370.1">
    <property type="nucleotide sequence ID" value="XM_038893255.1"/>
</dbReference>
<name>A0A9P6HWQ4_9PEZI</name>
<comment type="caution">
    <text evidence="1">The sequence shown here is derived from an EMBL/GenBank/DDBJ whole genome shotgun (WGS) entry which is preliminary data.</text>
</comment>
<proteinExistence type="predicted"/>
<evidence type="ECO:0000313" key="1">
    <source>
        <dbReference type="EMBL" id="KAF9871909.1"/>
    </source>
</evidence>
<sequence length="226" mass="24532">MGSLLISIFETPTAAAASRLRHDHNFLEDVIKRPSNFRVSDDTGASDAQINIVGHTAVGLDLGSQIVIGMVEEQPQRAIAMDPAQLPSTIAGDPDDHTVAVPGPALIAFMLSDHGFYEQSLSVSHALYIRRFVPQSRNLPIRFGRLEKCHPGPGLSKPHARNWGSLTGKALEKAHAVVTKFVRYEVRFSTQDSRDIVGGSVHPAELPQPPTRSPVRALLLQSHADS</sequence>
<dbReference type="EMBL" id="JAATWM020000041">
    <property type="protein sequence ID" value="KAF9871909.1"/>
    <property type="molecule type" value="Genomic_DNA"/>
</dbReference>
<dbReference type="AlphaFoldDB" id="A0A9P6HWQ4"/>
<organism evidence="1 2">
    <name type="scientific">Colletotrichum karsti</name>
    <dbReference type="NCBI Taxonomy" id="1095194"/>
    <lineage>
        <taxon>Eukaryota</taxon>
        <taxon>Fungi</taxon>
        <taxon>Dikarya</taxon>
        <taxon>Ascomycota</taxon>
        <taxon>Pezizomycotina</taxon>
        <taxon>Sordariomycetes</taxon>
        <taxon>Hypocreomycetidae</taxon>
        <taxon>Glomerellales</taxon>
        <taxon>Glomerellaceae</taxon>
        <taxon>Colletotrichum</taxon>
        <taxon>Colletotrichum boninense species complex</taxon>
    </lineage>
</organism>
<reference evidence="1" key="2">
    <citation type="submission" date="2020-11" db="EMBL/GenBank/DDBJ databases">
        <title>Whole genome sequencing of Colletotrichum sp.</title>
        <authorList>
            <person name="Li H."/>
        </authorList>
    </citation>
    <scope>NUCLEOTIDE SEQUENCE</scope>
    <source>
        <strain evidence="1">CkLH20</strain>
    </source>
</reference>
<keyword evidence="2" id="KW-1185">Reference proteome</keyword>
<dbReference type="GeneID" id="62166329"/>
<gene>
    <name evidence="1" type="ORF">CkaCkLH20_10541</name>
</gene>
<accession>A0A9P6HWQ4</accession>
<protein>
    <submittedName>
        <fullName evidence="1">Uncharacterized protein</fullName>
    </submittedName>
</protein>
<dbReference type="Proteomes" id="UP000781932">
    <property type="component" value="Unassembled WGS sequence"/>
</dbReference>